<organism evidence="2 3">
    <name type="scientific">Planomicrobium okeanokoites</name>
    <name type="common">Planococcus okeanokoites</name>
    <name type="synonym">Flavobacterium okeanokoites</name>
    <dbReference type="NCBI Taxonomy" id="244"/>
    <lineage>
        <taxon>Bacteria</taxon>
        <taxon>Bacillati</taxon>
        <taxon>Bacillota</taxon>
        <taxon>Bacilli</taxon>
        <taxon>Bacillales</taxon>
        <taxon>Caryophanaceae</taxon>
        <taxon>Planomicrobium</taxon>
    </lineage>
</organism>
<dbReference type="InterPro" id="IPR013120">
    <property type="entry name" value="FAR_NAD-bd"/>
</dbReference>
<dbReference type="InterPro" id="IPR026055">
    <property type="entry name" value="FAR"/>
</dbReference>
<dbReference type="Proteomes" id="UP001595625">
    <property type="component" value="Unassembled WGS sequence"/>
</dbReference>
<dbReference type="Pfam" id="PF07993">
    <property type="entry name" value="NAD_binding_4"/>
    <property type="match status" value="1"/>
</dbReference>
<protein>
    <submittedName>
        <fullName evidence="2">SDR family oxidoreductase</fullName>
    </submittedName>
</protein>
<dbReference type="CDD" id="cd05263">
    <property type="entry name" value="MupV_like_SDR_e"/>
    <property type="match status" value="1"/>
</dbReference>
<gene>
    <name evidence="2" type="ORF">ACFOEJ_08535</name>
</gene>
<dbReference type="Gene3D" id="3.40.50.720">
    <property type="entry name" value="NAD(P)-binding Rossmann-like Domain"/>
    <property type="match status" value="1"/>
</dbReference>
<evidence type="ECO:0000313" key="3">
    <source>
        <dbReference type="Proteomes" id="UP001595625"/>
    </source>
</evidence>
<feature type="domain" description="Thioester reductase (TE)" evidence="1">
    <location>
        <begin position="7"/>
        <end position="238"/>
    </location>
</feature>
<comment type="caution">
    <text evidence="2">The sequence shown here is derived from an EMBL/GenBank/DDBJ whole genome shotgun (WGS) entry which is preliminary data.</text>
</comment>
<keyword evidence="3" id="KW-1185">Reference proteome</keyword>
<sequence>MTEAVFTGFPGFIASQLIRTSINQDSDLGVTAIILASEREKAEKEAKRIEEETGCRPIRIIDGDITKEGLGLKPEDRSFLEQKKIIFWHLAAIYDLAVQRDLAWKVNVDGTKNVNEFVSGLSGLERYMYFSTAYVAGNREGVLMEDELVRPEKFKNFYEETKFEAEVLVEDMKENYPVTIIRPGIVRGHSKTGETIKFDGPYFFLNMIDRIRKMPIIPYVGKSSSYINVVPVDYILEASVYLSRLSAAEGETVHLTDPDPHPVEEVYRSMVVHLTGKTPKGRLPKKMAAAGLKNKGVRKLLGVEMETLDYMDWPASFDTSGAERLLKGSGIQCADFLETMPEMVAFYELHKNDKSFQIPIQ</sequence>
<proteinExistence type="predicted"/>
<dbReference type="RefSeq" id="WP_117312525.1">
    <property type="nucleotide sequence ID" value="NZ_JBHRUJ010000016.1"/>
</dbReference>
<dbReference type="InterPro" id="IPR036291">
    <property type="entry name" value="NAD(P)-bd_dom_sf"/>
</dbReference>
<evidence type="ECO:0000313" key="2">
    <source>
        <dbReference type="EMBL" id="MFC3211113.1"/>
    </source>
</evidence>
<reference evidence="3" key="1">
    <citation type="journal article" date="2019" name="Int. J. Syst. Evol. Microbiol.">
        <title>The Global Catalogue of Microorganisms (GCM) 10K type strain sequencing project: providing services to taxonomists for standard genome sequencing and annotation.</title>
        <authorList>
            <consortium name="The Broad Institute Genomics Platform"/>
            <consortium name="The Broad Institute Genome Sequencing Center for Infectious Disease"/>
            <person name="Wu L."/>
            <person name="Ma J."/>
        </authorList>
    </citation>
    <scope>NUCLEOTIDE SEQUENCE [LARGE SCALE GENOMIC DNA]</scope>
    <source>
        <strain evidence="3">CCM 320</strain>
    </source>
</reference>
<dbReference type="EMBL" id="JBHRUJ010000016">
    <property type="protein sequence ID" value="MFC3211113.1"/>
    <property type="molecule type" value="Genomic_DNA"/>
</dbReference>
<evidence type="ECO:0000259" key="1">
    <source>
        <dbReference type="Pfam" id="PF07993"/>
    </source>
</evidence>
<accession>A0ABV7KNL5</accession>
<name>A0ABV7KNL5_PLAOK</name>
<dbReference type="PANTHER" id="PTHR11011">
    <property type="entry name" value="MALE STERILITY PROTEIN 2-RELATED"/>
    <property type="match status" value="1"/>
</dbReference>
<dbReference type="SUPFAM" id="SSF51735">
    <property type="entry name" value="NAD(P)-binding Rossmann-fold domains"/>
    <property type="match status" value="1"/>
</dbReference>